<evidence type="ECO:0000256" key="8">
    <source>
        <dbReference type="ARBA" id="ARBA00023002"/>
    </source>
</evidence>
<evidence type="ECO:0000256" key="11">
    <source>
        <dbReference type="SAM" id="SignalP"/>
    </source>
</evidence>
<reference evidence="14" key="1">
    <citation type="submission" date="2023-08" db="EMBL/GenBank/DDBJ databases">
        <authorList>
            <person name="Audoor S."/>
            <person name="Bilcke G."/>
        </authorList>
    </citation>
    <scope>NUCLEOTIDE SEQUENCE</scope>
</reference>
<dbReference type="AlphaFoldDB" id="A0AAD2G3E8"/>
<dbReference type="SMART" id="SM00254">
    <property type="entry name" value="ShKT"/>
    <property type="match status" value="2"/>
</dbReference>
<evidence type="ECO:0000259" key="13">
    <source>
        <dbReference type="PROSITE" id="PS51670"/>
    </source>
</evidence>
<evidence type="ECO:0000256" key="7">
    <source>
        <dbReference type="ARBA" id="ARBA00022989"/>
    </source>
</evidence>
<dbReference type="InterPro" id="IPR003582">
    <property type="entry name" value="ShKT_dom"/>
</dbReference>
<keyword evidence="6" id="KW-0223">Dioxygenase</keyword>
<feature type="domain" description="Fe2OG dioxygenase" evidence="12">
    <location>
        <begin position="328"/>
        <end position="433"/>
    </location>
</feature>
<dbReference type="Gene3D" id="2.60.120.620">
    <property type="entry name" value="q2cbj1_9rhob like domain"/>
    <property type="match status" value="1"/>
</dbReference>
<feature type="signal peptide" evidence="11">
    <location>
        <begin position="1"/>
        <end position="25"/>
    </location>
</feature>
<dbReference type="EMBL" id="CAKOGP040001980">
    <property type="protein sequence ID" value="CAJ1958848.1"/>
    <property type="molecule type" value="Genomic_DNA"/>
</dbReference>
<sequence>MKVWNATIFLVLSLCLLVIAPGALAAVKGENSGTQATLEDEETCSSEDGGTCASSGEAVVQVEDLSRCEDRNDGCRYWADSGECLTNPRYMWVYCALSCGKCQVEEDIQTYGEGDIDMGVEQGLGSASFSPDKVLMAIAESEHYLKTTMMKQSIRNKCKNTHADCTVWALDGECEENPGYMKMNCAPACQSCYYLSTETRCPIDPEAPLAWQAGDLDRMFQKLTQEPYLTKYNVTILASPNTNGPWVITMENLIQPDEADRLIALGQEMGFERSKGMAKIHPDGTPEHVVSDARTSTQTWCREDCSADPMSRQVIERLSNLTGIDEMNSEYLQLLEYEPGQYYHNHHDYLANELKRQQGVRILTVYLYLNNVEEGGGTEFDQLGITVMPKKGMALLWPSVLNENTAAKDERTTHAALPVIKGMKYGANAWFHLRDFKTPHGNHCTE</sequence>
<dbReference type="PANTHER" id="PTHR10869:SF235">
    <property type="entry name" value="PROCOLLAGEN-PROLINE 4-DIOXYGENASE"/>
    <property type="match status" value="1"/>
</dbReference>
<dbReference type="FunFam" id="2.60.120.620:FF:000031">
    <property type="entry name" value="Predicted protein"/>
    <property type="match status" value="1"/>
</dbReference>
<keyword evidence="11" id="KW-0732">Signal</keyword>
<dbReference type="SMART" id="SM00702">
    <property type="entry name" value="P4Hc"/>
    <property type="match status" value="1"/>
</dbReference>
<feature type="domain" description="ShKT" evidence="13">
    <location>
        <begin position="158"/>
        <end position="192"/>
    </location>
</feature>
<dbReference type="InterPro" id="IPR005123">
    <property type="entry name" value="Oxoglu/Fe-dep_dioxygenase_dom"/>
</dbReference>
<keyword evidence="15" id="KW-1185">Reference proteome</keyword>
<dbReference type="GO" id="GO:0016020">
    <property type="term" value="C:membrane"/>
    <property type="evidence" value="ECO:0007669"/>
    <property type="project" value="UniProtKB-SubCell"/>
</dbReference>
<comment type="caution">
    <text evidence="14">The sequence shown here is derived from an EMBL/GenBank/DDBJ whole genome shotgun (WGS) entry which is preliminary data.</text>
</comment>
<evidence type="ECO:0000259" key="12">
    <source>
        <dbReference type="PROSITE" id="PS51471"/>
    </source>
</evidence>
<dbReference type="PROSITE" id="PS51670">
    <property type="entry name" value="SHKT"/>
    <property type="match status" value="2"/>
</dbReference>
<feature type="domain" description="ShKT" evidence="13">
    <location>
        <begin position="68"/>
        <end position="102"/>
    </location>
</feature>
<gene>
    <name evidence="14" type="ORF">CYCCA115_LOCUS17381</name>
</gene>
<dbReference type="Pfam" id="PF13640">
    <property type="entry name" value="2OG-FeII_Oxy_3"/>
    <property type="match status" value="1"/>
</dbReference>
<comment type="cofactor">
    <cofactor evidence="1">
        <name>L-ascorbate</name>
        <dbReference type="ChEBI" id="CHEBI:38290"/>
    </cofactor>
</comment>
<keyword evidence="8" id="KW-0560">Oxidoreductase</keyword>
<proteinExistence type="predicted"/>
<dbReference type="GO" id="GO:0004656">
    <property type="term" value="F:procollagen-proline 4-dioxygenase activity"/>
    <property type="evidence" value="ECO:0007669"/>
    <property type="project" value="TreeGrafter"/>
</dbReference>
<keyword evidence="4" id="KW-0812">Transmembrane</keyword>
<evidence type="ECO:0000256" key="2">
    <source>
        <dbReference type="ARBA" id="ARBA00004167"/>
    </source>
</evidence>
<evidence type="ECO:0000256" key="3">
    <source>
        <dbReference type="ARBA" id="ARBA00004308"/>
    </source>
</evidence>
<keyword evidence="7" id="KW-1133">Transmembrane helix</keyword>
<evidence type="ECO:0000256" key="1">
    <source>
        <dbReference type="ARBA" id="ARBA00001961"/>
    </source>
</evidence>
<evidence type="ECO:0000256" key="4">
    <source>
        <dbReference type="ARBA" id="ARBA00022692"/>
    </source>
</evidence>
<organism evidence="14 15">
    <name type="scientific">Cylindrotheca closterium</name>
    <dbReference type="NCBI Taxonomy" id="2856"/>
    <lineage>
        <taxon>Eukaryota</taxon>
        <taxon>Sar</taxon>
        <taxon>Stramenopiles</taxon>
        <taxon>Ochrophyta</taxon>
        <taxon>Bacillariophyta</taxon>
        <taxon>Bacillariophyceae</taxon>
        <taxon>Bacillariophycidae</taxon>
        <taxon>Bacillariales</taxon>
        <taxon>Bacillariaceae</taxon>
        <taxon>Cylindrotheca</taxon>
    </lineage>
</organism>
<dbReference type="Proteomes" id="UP001295423">
    <property type="component" value="Unassembled WGS sequence"/>
</dbReference>
<evidence type="ECO:0000256" key="6">
    <source>
        <dbReference type="ARBA" id="ARBA00022964"/>
    </source>
</evidence>
<name>A0AAD2G3E8_9STRA</name>
<dbReference type="PROSITE" id="PS51471">
    <property type="entry name" value="FE2OG_OXY"/>
    <property type="match status" value="1"/>
</dbReference>
<evidence type="ECO:0008006" key="16">
    <source>
        <dbReference type="Google" id="ProtNLM"/>
    </source>
</evidence>
<dbReference type="PANTHER" id="PTHR10869">
    <property type="entry name" value="PROLYL 4-HYDROXYLASE ALPHA SUBUNIT"/>
    <property type="match status" value="1"/>
</dbReference>
<accession>A0AAD2G3E8</accession>
<dbReference type="GO" id="GO:0005506">
    <property type="term" value="F:iron ion binding"/>
    <property type="evidence" value="ECO:0007669"/>
    <property type="project" value="InterPro"/>
</dbReference>
<dbReference type="InterPro" id="IPR006620">
    <property type="entry name" value="Pro_4_hyd_alph"/>
</dbReference>
<keyword evidence="5" id="KW-0479">Metal-binding</keyword>
<protein>
    <recommendedName>
        <fullName evidence="16">Procollagen-proline 4-dioxygenase</fullName>
    </recommendedName>
</protein>
<comment type="subcellular location">
    <subcellularLocation>
        <location evidence="3">Endomembrane system</location>
    </subcellularLocation>
    <subcellularLocation>
        <location evidence="2">Membrane</location>
        <topology evidence="2">Single-pass membrane protein</topology>
    </subcellularLocation>
</comment>
<evidence type="ECO:0000313" key="14">
    <source>
        <dbReference type="EMBL" id="CAJ1958848.1"/>
    </source>
</evidence>
<dbReference type="InterPro" id="IPR045054">
    <property type="entry name" value="P4HA-like"/>
</dbReference>
<evidence type="ECO:0000256" key="10">
    <source>
        <dbReference type="ARBA" id="ARBA00023136"/>
    </source>
</evidence>
<dbReference type="GO" id="GO:0031418">
    <property type="term" value="F:L-ascorbic acid binding"/>
    <property type="evidence" value="ECO:0007669"/>
    <property type="project" value="InterPro"/>
</dbReference>
<evidence type="ECO:0000256" key="9">
    <source>
        <dbReference type="ARBA" id="ARBA00023004"/>
    </source>
</evidence>
<dbReference type="GO" id="GO:0005783">
    <property type="term" value="C:endoplasmic reticulum"/>
    <property type="evidence" value="ECO:0007669"/>
    <property type="project" value="TreeGrafter"/>
</dbReference>
<dbReference type="Pfam" id="PF01549">
    <property type="entry name" value="ShK"/>
    <property type="match status" value="2"/>
</dbReference>
<keyword evidence="9" id="KW-0408">Iron</keyword>
<keyword evidence="10" id="KW-0472">Membrane</keyword>
<feature type="chain" id="PRO_5042127858" description="Procollagen-proline 4-dioxygenase" evidence="11">
    <location>
        <begin position="26"/>
        <end position="446"/>
    </location>
</feature>
<evidence type="ECO:0000313" key="15">
    <source>
        <dbReference type="Proteomes" id="UP001295423"/>
    </source>
</evidence>
<evidence type="ECO:0000256" key="5">
    <source>
        <dbReference type="ARBA" id="ARBA00022723"/>
    </source>
</evidence>
<dbReference type="InterPro" id="IPR044862">
    <property type="entry name" value="Pro_4_hyd_alph_FE2OG_OXY"/>
</dbReference>